<evidence type="ECO:0000313" key="1">
    <source>
        <dbReference type="EnsemblPlants" id="OPUNC05G04270.1"/>
    </source>
</evidence>
<keyword evidence="2" id="KW-1185">Reference proteome</keyword>
<accession>A0A0E0KYY9</accession>
<dbReference type="Gramene" id="OPUNC05G04270.1">
    <property type="protein sequence ID" value="OPUNC05G04270.1"/>
    <property type="gene ID" value="OPUNC05G04270"/>
</dbReference>
<proteinExistence type="predicted"/>
<name>A0A0E0KYY9_ORYPU</name>
<sequence length="102" mass="11569">MAISLRGLCLLPTKFSSPHRSRSKVLGKINPSNQLHCIPVRLIEDSSLSLWSWKPNMEELNPYIIKLTKVFPSWPSALSVNLSFYKFAVKTQEDSGENTVNH</sequence>
<reference evidence="1" key="2">
    <citation type="submission" date="2018-05" db="EMBL/GenBank/DDBJ databases">
        <title>OpunRS2 (Oryza punctata Reference Sequence Version 2).</title>
        <authorList>
            <person name="Zhang J."/>
            <person name="Kudrna D."/>
            <person name="Lee S."/>
            <person name="Talag J."/>
            <person name="Welchert J."/>
            <person name="Wing R.A."/>
        </authorList>
    </citation>
    <scope>NUCLEOTIDE SEQUENCE [LARGE SCALE GENOMIC DNA]</scope>
</reference>
<evidence type="ECO:0000313" key="2">
    <source>
        <dbReference type="Proteomes" id="UP000026962"/>
    </source>
</evidence>
<protein>
    <submittedName>
        <fullName evidence="1">Uncharacterized protein</fullName>
    </submittedName>
</protein>
<dbReference type="AlphaFoldDB" id="A0A0E0KYY9"/>
<reference evidence="1" key="1">
    <citation type="submission" date="2015-04" db="UniProtKB">
        <authorList>
            <consortium name="EnsemblPlants"/>
        </authorList>
    </citation>
    <scope>IDENTIFICATION</scope>
</reference>
<organism evidence="1">
    <name type="scientific">Oryza punctata</name>
    <name type="common">Red rice</name>
    <dbReference type="NCBI Taxonomy" id="4537"/>
    <lineage>
        <taxon>Eukaryota</taxon>
        <taxon>Viridiplantae</taxon>
        <taxon>Streptophyta</taxon>
        <taxon>Embryophyta</taxon>
        <taxon>Tracheophyta</taxon>
        <taxon>Spermatophyta</taxon>
        <taxon>Magnoliopsida</taxon>
        <taxon>Liliopsida</taxon>
        <taxon>Poales</taxon>
        <taxon>Poaceae</taxon>
        <taxon>BOP clade</taxon>
        <taxon>Oryzoideae</taxon>
        <taxon>Oryzeae</taxon>
        <taxon>Oryzinae</taxon>
        <taxon>Oryza</taxon>
    </lineage>
</organism>
<dbReference type="Proteomes" id="UP000026962">
    <property type="component" value="Chromosome 5"/>
</dbReference>
<dbReference type="EnsemblPlants" id="OPUNC05G04270.1">
    <property type="protein sequence ID" value="OPUNC05G04270.1"/>
    <property type="gene ID" value="OPUNC05G04270"/>
</dbReference>
<dbReference type="HOGENOM" id="CLU_2282024_0_0_1"/>